<organism evidence="1 2">
    <name type="scientific">Tolypothrix tenuis PCC 7101</name>
    <dbReference type="NCBI Taxonomy" id="231146"/>
    <lineage>
        <taxon>Bacteria</taxon>
        <taxon>Bacillati</taxon>
        <taxon>Cyanobacteriota</taxon>
        <taxon>Cyanophyceae</taxon>
        <taxon>Nostocales</taxon>
        <taxon>Tolypothrichaceae</taxon>
        <taxon>Tolypothrix</taxon>
    </lineage>
</organism>
<name>A0A1Z4N2U0_9CYAN</name>
<proteinExistence type="predicted"/>
<gene>
    <name evidence="1" type="ORF">NIES37_39830</name>
</gene>
<sequence>MSVTSQPNSLFQLVDPNSVKPHPLYLSIYGELEDVSDVMRLIQNSQYPRPLLITIENTIVNGHPYWKAALLLGWNQIPVEVREFPNQEAELEALLLENADRKKTNEQKVREAIAWERIEKAKAKQRQQMAAATTNQKLGRRVEITLVENFPASSPGQTRDKVAKLVGLGSGRNYSKAKKVVTAIDKLRQQGNDKSALDLRKALNEQSVDAATKLIKAHPSQSAKQTDDQERSCWNCQFCSKEQVKDNHTFYCYKFGLLSFLEKDAQTRGEECLAWRYRWSDSDSCQSLPKNSYFTLTLPSHLQIMFEDAARASGMTLVDWTCHHLLQAAQSSKIPLEV</sequence>
<keyword evidence="2" id="KW-1185">Reference proteome</keyword>
<evidence type="ECO:0000313" key="1">
    <source>
        <dbReference type="EMBL" id="BAZ00001.1"/>
    </source>
</evidence>
<reference evidence="1 2" key="1">
    <citation type="submission" date="2017-06" db="EMBL/GenBank/DDBJ databases">
        <title>Genome sequencing of cyanobaciteial culture collection at National Institute for Environmental Studies (NIES).</title>
        <authorList>
            <person name="Hirose Y."/>
            <person name="Shimura Y."/>
            <person name="Fujisawa T."/>
            <person name="Nakamura Y."/>
            <person name="Kawachi M."/>
        </authorList>
    </citation>
    <scope>NUCLEOTIDE SEQUENCE [LARGE SCALE GENOMIC DNA]</scope>
    <source>
        <strain evidence="1 2">NIES-37</strain>
    </source>
</reference>
<accession>A0A1Z4N2U0</accession>
<dbReference type="Proteomes" id="UP000218785">
    <property type="component" value="Chromosome"/>
</dbReference>
<dbReference type="AlphaFoldDB" id="A0A1Z4N2U0"/>
<dbReference type="KEGG" id="ttq:NIES37_39830"/>
<protein>
    <recommendedName>
        <fullName evidence="3">ParB/Sulfiredoxin domain-containing protein</fullName>
    </recommendedName>
</protein>
<dbReference type="InterPro" id="IPR036086">
    <property type="entry name" value="ParB/Sulfiredoxin_sf"/>
</dbReference>
<evidence type="ECO:0000313" key="2">
    <source>
        <dbReference type="Proteomes" id="UP000218785"/>
    </source>
</evidence>
<dbReference type="SUPFAM" id="SSF110849">
    <property type="entry name" value="ParB/Sulfiredoxin"/>
    <property type="match status" value="1"/>
</dbReference>
<evidence type="ECO:0008006" key="3">
    <source>
        <dbReference type="Google" id="ProtNLM"/>
    </source>
</evidence>
<dbReference type="Gene3D" id="3.90.1530.10">
    <property type="entry name" value="Conserved hypothetical protein from pyrococcus furiosus pfu- 392566-001, ParB domain"/>
    <property type="match status" value="1"/>
</dbReference>
<dbReference type="RefSeq" id="WP_096578556.1">
    <property type="nucleotide sequence ID" value="NZ_CAWNJS010000001.1"/>
</dbReference>
<dbReference type="EMBL" id="AP018248">
    <property type="protein sequence ID" value="BAZ00001.1"/>
    <property type="molecule type" value="Genomic_DNA"/>
</dbReference>